<dbReference type="EMBL" id="PJQM01002772">
    <property type="protein sequence ID" value="RCH92901.1"/>
    <property type="molecule type" value="Genomic_DNA"/>
</dbReference>
<gene>
    <name evidence="3" type="ORF">CU098_010425</name>
</gene>
<dbReference type="Proteomes" id="UP000253551">
    <property type="component" value="Unassembled WGS sequence"/>
</dbReference>
<evidence type="ECO:0000313" key="4">
    <source>
        <dbReference type="Proteomes" id="UP000253551"/>
    </source>
</evidence>
<name>A0A367JT85_RHIST</name>
<dbReference type="PANTHER" id="PTHR47942:SF63">
    <property type="entry name" value="PENTATRICOPEPTIDE REPEAT-CONTAINING PROTEIN"/>
    <property type="match status" value="1"/>
</dbReference>
<evidence type="ECO:0000256" key="2">
    <source>
        <dbReference type="PROSITE-ProRule" id="PRU00708"/>
    </source>
</evidence>
<keyword evidence="1" id="KW-0677">Repeat</keyword>
<reference evidence="3 4" key="1">
    <citation type="journal article" date="2018" name="G3 (Bethesda)">
        <title>Phylogenetic and Phylogenomic Definition of Rhizopus Species.</title>
        <authorList>
            <person name="Gryganskyi A.P."/>
            <person name="Golan J."/>
            <person name="Dolatabadi S."/>
            <person name="Mondo S."/>
            <person name="Robb S."/>
            <person name="Idnurm A."/>
            <person name="Muszewska A."/>
            <person name="Steczkiewicz K."/>
            <person name="Masonjones S."/>
            <person name="Liao H.L."/>
            <person name="Gajdeczka M.T."/>
            <person name="Anike F."/>
            <person name="Vuek A."/>
            <person name="Anishchenko I.M."/>
            <person name="Voigt K."/>
            <person name="de Hoog G.S."/>
            <person name="Smith M.E."/>
            <person name="Heitman J."/>
            <person name="Vilgalys R."/>
            <person name="Stajich J.E."/>
        </authorList>
    </citation>
    <scope>NUCLEOTIDE SEQUENCE [LARGE SCALE GENOMIC DNA]</scope>
    <source>
        <strain evidence="3 4">LSU 92-RS-03</strain>
    </source>
</reference>
<evidence type="ECO:0000256" key="1">
    <source>
        <dbReference type="ARBA" id="ARBA00022737"/>
    </source>
</evidence>
<proteinExistence type="predicted"/>
<dbReference type="OrthoDB" id="5588846at2759"/>
<dbReference type="Pfam" id="PF13812">
    <property type="entry name" value="PPR_3"/>
    <property type="match status" value="1"/>
</dbReference>
<dbReference type="STRING" id="4846.A0A367JT85"/>
<dbReference type="Gene3D" id="1.25.40.10">
    <property type="entry name" value="Tetratricopeptide repeat domain"/>
    <property type="match status" value="1"/>
</dbReference>
<sequence>MQSTYGFQPDKVTFNTLLTACARKKDLKRAREILEWMWKDVEQHGSDSLLSPDHQTYTNLFWCYASYHPTPTTHRVSSVSDTTALSTEHHLLPIQVPHKRSQVVKEAQWLFQQLPSHVQRTSALLTAYLALHISQKQTAPCVDIYTHLFDKCHVQRDGFTFQHMLQLCYRTKDASLAWKVWEDYQDFLENREIQFDLKPNSVSEQKALDIKRHTLATSEGWTETQQQQLAILMANTLGRCDDVRNAIGILSTELRRLALNPPTLRDVMPIYNKCVQLENQEAKQELMYLCTKEQRRTNMKFKRINTTV</sequence>
<dbReference type="AlphaFoldDB" id="A0A367JT85"/>
<dbReference type="PROSITE" id="PS51375">
    <property type="entry name" value="PPR"/>
    <property type="match status" value="1"/>
</dbReference>
<evidence type="ECO:0000313" key="3">
    <source>
        <dbReference type="EMBL" id="RCH92901.1"/>
    </source>
</evidence>
<protein>
    <submittedName>
        <fullName evidence="3">Uncharacterized protein</fullName>
    </submittedName>
</protein>
<feature type="repeat" description="PPR" evidence="2">
    <location>
        <begin position="10"/>
        <end position="40"/>
    </location>
</feature>
<dbReference type="PANTHER" id="PTHR47942">
    <property type="entry name" value="TETRATRICOPEPTIDE REPEAT (TPR)-LIKE SUPERFAMILY PROTEIN-RELATED"/>
    <property type="match status" value="1"/>
</dbReference>
<dbReference type="InterPro" id="IPR002885">
    <property type="entry name" value="PPR_rpt"/>
</dbReference>
<dbReference type="InterPro" id="IPR051222">
    <property type="entry name" value="PPR/CCM1_RNA-binding"/>
</dbReference>
<accession>A0A367JT85</accession>
<dbReference type="InterPro" id="IPR011990">
    <property type="entry name" value="TPR-like_helical_dom_sf"/>
</dbReference>
<keyword evidence="4" id="KW-1185">Reference proteome</keyword>
<comment type="caution">
    <text evidence="3">The sequence shown here is derived from an EMBL/GenBank/DDBJ whole genome shotgun (WGS) entry which is preliminary data.</text>
</comment>
<organism evidence="3 4">
    <name type="scientific">Rhizopus stolonifer</name>
    <name type="common">Rhizopus nigricans</name>
    <dbReference type="NCBI Taxonomy" id="4846"/>
    <lineage>
        <taxon>Eukaryota</taxon>
        <taxon>Fungi</taxon>
        <taxon>Fungi incertae sedis</taxon>
        <taxon>Mucoromycota</taxon>
        <taxon>Mucoromycotina</taxon>
        <taxon>Mucoromycetes</taxon>
        <taxon>Mucorales</taxon>
        <taxon>Mucorineae</taxon>
        <taxon>Rhizopodaceae</taxon>
        <taxon>Rhizopus</taxon>
    </lineage>
</organism>